<accession>A0A8R1E9N8</accession>
<dbReference type="Proteomes" id="UP000005237">
    <property type="component" value="Unassembled WGS sequence"/>
</dbReference>
<evidence type="ECO:0000313" key="2">
    <source>
        <dbReference type="Proteomes" id="UP000005237"/>
    </source>
</evidence>
<evidence type="ECO:0000313" key="1">
    <source>
        <dbReference type="EnsemblMetazoa" id="CJA29182.1"/>
    </source>
</evidence>
<dbReference type="AlphaFoldDB" id="A0A8R1E9N8"/>
<protein>
    <submittedName>
        <fullName evidence="1">Uncharacterized protein</fullName>
    </submittedName>
</protein>
<name>A0A8R1E9N8_CAEJA</name>
<sequence length="115" mass="12825">MPFLMGVVHKKAEKRDFCHDIALIVKRHRDSPLSVTSSPSASLHYQWIFIKENPLSRHGKSFPEIALAVLCNPAKSITYLDQIQRVSEASDLSSSISRVIDEKTTSAISICSLTK</sequence>
<proteinExistence type="predicted"/>
<dbReference type="EnsemblMetazoa" id="CJA29182.1">
    <property type="protein sequence ID" value="CJA29182.1"/>
    <property type="gene ID" value="WBGene00184756"/>
</dbReference>
<organism evidence="1 2">
    <name type="scientific">Caenorhabditis japonica</name>
    <dbReference type="NCBI Taxonomy" id="281687"/>
    <lineage>
        <taxon>Eukaryota</taxon>
        <taxon>Metazoa</taxon>
        <taxon>Ecdysozoa</taxon>
        <taxon>Nematoda</taxon>
        <taxon>Chromadorea</taxon>
        <taxon>Rhabditida</taxon>
        <taxon>Rhabditina</taxon>
        <taxon>Rhabditomorpha</taxon>
        <taxon>Rhabditoidea</taxon>
        <taxon>Rhabditidae</taxon>
        <taxon>Peloderinae</taxon>
        <taxon>Caenorhabditis</taxon>
    </lineage>
</organism>
<reference evidence="2" key="1">
    <citation type="submission" date="2010-08" db="EMBL/GenBank/DDBJ databases">
        <authorList>
            <consortium name="Caenorhabditis japonica Sequencing Consortium"/>
            <person name="Wilson R.K."/>
        </authorList>
    </citation>
    <scope>NUCLEOTIDE SEQUENCE [LARGE SCALE GENOMIC DNA]</scope>
    <source>
        <strain evidence="2">DF5081</strain>
    </source>
</reference>
<reference evidence="1" key="2">
    <citation type="submission" date="2022-06" db="UniProtKB">
        <authorList>
            <consortium name="EnsemblMetazoa"/>
        </authorList>
    </citation>
    <scope>IDENTIFICATION</scope>
    <source>
        <strain evidence="1">DF5081</strain>
    </source>
</reference>
<keyword evidence="2" id="KW-1185">Reference proteome</keyword>